<evidence type="ECO:0000256" key="10">
    <source>
        <dbReference type="ARBA" id="ARBA00022679"/>
    </source>
</evidence>
<dbReference type="Proteomes" id="UP000239649">
    <property type="component" value="Unassembled WGS sequence"/>
</dbReference>
<feature type="transmembrane region" description="Helical" evidence="19">
    <location>
        <begin position="128"/>
        <end position="152"/>
    </location>
</feature>
<evidence type="ECO:0000256" key="4">
    <source>
        <dbReference type="ARBA" id="ARBA00007809"/>
    </source>
</evidence>
<dbReference type="Pfam" id="PF03083">
    <property type="entry name" value="MtN3_slv"/>
    <property type="match status" value="2"/>
</dbReference>
<comment type="caution">
    <text evidence="21">The sequence shown here is derived from an EMBL/GenBank/DDBJ whole genome shotgun (WGS) entry which is preliminary data.</text>
</comment>
<evidence type="ECO:0000256" key="12">
    <source>
        <dbReference type="ARBA" id="ARBA00022737"/>
    </source>
</evidence>
<feature type="transmembrane region" description="Helical" evidence="19">
    <location>
        <begin position="164"/>
        <end position="181"/>
    </location>
</feature>
<feature type="domain" description="Aminotransferase class V" evidence="20">
    <location>
        <begin position="282"/>
        <end position="609"/>
    </location>
</feature>
<evidence type="ECO:0000256" key="15">
    <source>
        <dbReference type="ARBA" id="ARBA00023034"/>
    </source>
</evidence>
<dbReference type="InterPro" id="IPR000192">
    <property type="entry name" value="Aminotrans_V_dom"/>
</dbReference>
<gene>
    <name evidence="21" type="ORF">C2E20_5513</name>
</gene>
<feature type="transmembrane region" description="Helical" evidence="19">
    <location>
        <begin position="187"/>
        <end position="208"/>
    </location>
</feature>
<dbReference type="PANTHER" id="PTHR43586">
    <property type="entry name" value="CYSTEINE DESULFURASE"/>
    <property type="match status" value="1"/>
</dbReference>
<dbReference type="GO" id="GO:0031071">
    <property type="term" value="F:cysteine desulfurase activity"/>
    <property type="evidence" value="ECO:0007669"/>
    <property type="project" value="UniProtKB-EC"/>
</dbReference>
<keyword evidence="16 19" id="KW-0472">Membrane</keyword>
<dbReference type="OrthoDB" id="409725at2759"/>
<name>A0A2P6VA99_9CHLO</name>
<evidence type="ECO:0000256" key="2">
    <source>
        <dbReference type="ARBA" id="ARBA00004651"/>
    </source>
</evidence>
<dbReference type="Gene3D" id="3.90.1150.10">
    <property type="entry name" value="Aspartate Aminotransferase, domain 1"/>
    <property type="match status" value="1"/>
</dbReference>
<proteinExistence type="inferred from homology"/>
<dbReference type="STRING" id="554055.A0A2P6VA99"/>
<accession>A0A2P6VA99</accession>
<evidence type="ECO:0000259" key="20">
    <source>
        <dbReference type="Pfam" id="PF00266"/>
    </source>
</evidence>
<evidence type="ECO:0000313" key="22">
    <source>
        <dbReference type="Proteomes" id="UP000239649"/>
    </source>
</evidence>
<dbReference type="SUPFAM" id="SSF53383">
    <property type="entry name" value="PLP-dependent transferases"/>
    <property type="match status" value="1"/>
</dbReference>
<evidence type="ECO:0000256" key="6">
    <source>
        <dbReference type="ARBA" id="ARBA00021741"/>
    </source>
</evidence>
<evidence type="ECO:0000256" key="1">
    <source>
        <dbReference type="ARBA" id="ARBA00001933"/>
    </source>
</evidence>
<comment type="similarity">
    <text evidence="4">Belongs to the SWEET sugar transporter family.</text>
</comment>
<evidence type="ECO:0000256" key="16">
    <source>
        <dbReference type="ARBA" id="ARBA00023136"/>
    </source>
</evidence>
<dbReference type="Gene3D" id="1.20.1280.290">
    <property type="match status" value="2"/>
</dbReference>
<feature type="region of interest" description="Disordered" evidence="18">
    <location>
        <begin position="211"/>
        <end position="234"/>
    </location>
</feature>
<evidence type="ECO:0000256" key="19">
    <source>
        <dbReference type="SAM" id="Phobius"/>
    </source>
</evidence>
<dbReference type="AlphaFoldDB" id="A0A2P6VA99"/>
<dbReference type="InterPro" id="IPR010970">
    <property type="entry name" value="Cys_dSase_SufS"/>
</dbReference>
<evidence type="ECO:0000256" key="17">
    <source>
        <dbReference type="ARBA" id="ARBA00050776"/>
    </source>
</evidence>
<dbReference type="FunFam" id="1.20.1280.290:FF:000004">
    <property type="entry name" value="Sugar transporter SWEET"/>
    <property type="match status" value="1"/>
</dbReference>
<feature type="transmembrane region" description="Helical" evidence="19">
    <location>
        <begin position="67"/>
        <end position="89"/>
    </location>
</feature>
<keyword evidence="10" id="KW-0808">Transferase</keyword>
<dbReference type="CDD" id="cd06453">
    <property type="entry name" value="SufS_like"/>
    <property type="match status" value="1"/>
</dbReference>
<evidence type="ECO:0000256" key="7">
    <source>
        <dbReference type="ARBA" id="ARBA00022448"/>
    </source>
</evidence>
<keyword evidence="13" id="KW-0663">Pyridoxal phosphate</keyword>
<evidence type="ECO:0000256" key="11">
    <source>
        <dbReference type="ARBA" id="ARBA00022692"/>
    </source>
</evidence>
<dbReference type="EMBL" id="LHPF02000016">
    <property type="protein sequence ID" value="PSC71016.1"/>
    <property type="molecule type" value="Genomic_DNA"/>
</dbReference>
<dbReference type="EC" id="2.8.1.7" evidence="5"/>
<keyword evidence="9" id="KW-0762">Sugar transport</keyword>
<evidence type="ECO:0000256" key="14">
    <source>
        <dbReference type="ARBA" id="ARBA00022989"/>
    </source>
</evidence>
<evidence type="ECO:0000256" key="8">
    <source>
        <dbReference type="ARBA" id="ARBA00022475"/>
    </source>
</evidence>
<dbReference type="GO" id="GO:0005886">
    <property type="term" value="C:plasma membrane"/>
    <property type="evidence" value="ECO:0007669"/>
    <property type="project" value="UniProtKB-SubCell"/>
</dbReference>
<dbReference type="InterPro" id="IPR015421">
    <property type="entry name" value="PyrdxlP-dep_Trfase_major"/>
</dbReference>
<feature type="compositionally biased region" description="Low complexity" evidence="18">
    <location>
        <begin position="630"/>
        <end position="640"/>
    </location>
</feature>
<evidence type="ECO:0000313" key="21">
    <source>
        <dbReference type="EMBL" id="PSC71016.1"/>
    </source>
</evidence>
<dbReference type="GO" id="GO:0030170">
    <property type="term" value="F:pyridoxal phosphate binding"/>
    <property type="evidence" value="ECO:0007669"/>
    <property type="project" value="InterPro"/>
</dbReference>
<dbReference type="PANTHER" id="PTHR43586:SF8">
    <property type="entry name" value="CYSTEINE DESULFURASE 1, CHLOROPLASTIC"/>
    <property type="match status" value="1"/>
</dbReference>
<feature type="transmembrane region" description="Helical" evidence="19">
    <location>
        <begin position="101"/>
        <end position="122"/>
    </location>
</feature>
<evidence type="ECO:0000256" key="3">
    <source>
        <dbReference type="ARBA" id="ARBA00004653"/>
    </source>
</evidence>
<dbReference type="GO" id="GO:0006534">
    <property type="term" value="P:cysteine metabolic process"/>
    <property type="evidence" value="ECO:0007669"/>
    <property type="project" value="InterPro"/>
</dbReference>
<evidence type="ECO:0000256" key="13">
    <source>
        <dbReference type="ARBA" id="ARBA00022898"/>
    </source>
</evidence>
<feature type="region of interest" description="Disordered" evidence="18">
    <location>
        <begin position="621"/>
        <end position="640"/>
    </location>
</feature>
<feature type="compositionally biased region" description="Low complexity" evidence="18">
    <location>
        <begin position="215"/>
        <end position="225"/>
    </location>
</feature>
<evidence type="ECO:0000256" key="18">
    <source>
        <dbReference type="SAM" id="MobiDB-lite"/>
    </source>
</evidence>
<dbReference type="Gene3D" id="3.40.640.10">
    <property type="entry name" value="Type I PLP-dependent aspartate aminotransferase-like (Major domain)"/>
    <property type="match status" value="1"/>
</dbReference>
<dbReference type="InterPro" id="IPR015424">
    <property type="entry name" value="PyrdxlP-dep_Trfase"/>
</dbReference>
<reference evidence="21 22" key="1">
    <citation type="journal article" date="2018" name="Plant J.">
        <title>Genome sequences of Chlorella sorokiniana UTEX 1602 and Micractinium conductrix SAG 241.80: implications to maltose excretion by a green alga.</title>
        <authorList>
            <person name="Arriola M.B."/>
            <person name="Velmurugan N."/>
            <person name="Zhang Y."/>
            <person name="Plunkett M.H."/>
            <person name="Hondzo H."/>
            <person name="Barney B.M."/>
        </authorList>
    </citation>
    <scope>NUCLEOTIDE SEQUENCE [LARGE SCALE GENOMIC DNA]</scope>
    <source>
        <strain evidence="21 22">SAG 241.80</strain>
    </source>
</reference>
<organism evidence="21 22">
    <name type="scientific">Micractinium conductrix</name>
    <dbReference type="NCBI Taxonomy" id="554055"/>
    <lineage>
        <taxon>Eukaryota</taxon>
        <taxon>Viridiplantae</taxon>
        <taxon>Chlorophyta</taxon>
        <taxon>core chlorophytes</taxon>
        <taxon>Trebouxiophyceae</taxon>
        <taxon>Chlorellales</taxon>
        <taxon>Chlorellaceae</taxon>
        <taxon>Chlorella clade</taxon>
        <taxon>Micractinium</taxon>
    </lineage>
</organism>
<evidence type="ECO:0000256" key="9">
    <source>
        <dbReference type="ARBA" id="ARBA00022597"/>
    </source>
</evidence>
<comment type="subcellular location">
    <subcellularLocation>
        <location evidence="2">Cell membrane</location>
        <topology evidence="2">Multi-pass membrane protein</topology>
    </subcellularLocation>
    <subcellularLocation>
        <location evidence="3">Golgi apparatus membrane</location>
        <topology evidence="3">Multi-pass membrane protein</topology>
    </subcellularLocation>
</comment>
<keyword evidence="11 19" id="KW-0812">Transmembrane</keyword>
<sequence length="640" mass="68174">MAAWWETLVASLGGVVGLILFLAPMKAVLRARADRVLGDLNPLPFPVLVGNCAGWVAYGFVTDDVLVLWPNVLGVLIALFYTLSVYGLADIKTRDRQAASLLVFSSVLMVVGSVGALGDLGYDSLKRLWGFTANAILIIFYAAPLSTVMGVLRTRSSATLNLPLSVMNIINGGLWLVYGLAITDYFIAVPNGVGALLGLVYCALICAFPRRSSKHSPSPSDTDPGSSRKDLLAASSAEQEQEHVAASGGSGTAAGAGPAGTIAGAAMHEYYHTATANIHKGVEHELRQVCWEWAQVCFTRNATEALNMVAHGWGMHNLKEGDEILMSVAEHHSSLAPWQMVAEKTGAVIKDVELTPDTQEIDLADLQAKLSDKTKIVVLVHISNVLGCVLPAEEACRVAHQAGALVLLDSCQYLPHRRTDVQRLGADWIVASGHKFLAPTASGFLWGRFNLLSKMEPLMVGGSTTGEIHYGMHTDVAPPMRFEAGTPAIAEAIGLGAAVDYLNAVGMEAVEQYEHELSRLLYQEVSALPGVRVLGPPPSVPMGRASLVAFTVDGCDVMQLAADLDKIHHIAVSAGHHRAKPLHEDYLKIGPTLRASAYVYNTPQEVRRFAAALREGIEARRGGGGGGGSIARARGSCKQS</sequence>
<comment type="cofactor">
    <cofactor evidence="1">
        <name>pyridoxal 5'-phosphate</name>
        <dbReference type="ChEBI" id="CHEBI:597326"/>
    </cofactor>
</comment>
<dbReference type="InterPro" id="IPR015422">
    <property type="entry name" value="PyrdxlP-dep_Trfase_small"/>
</dbReference>
<comment type="catalytic activity">
    <reaction evidence="17">
        <text>(sulfur carrier)-H + L-cysteine = (sulfur carrier)-SH + L-alanine</text>
        <dbReference type="Rhea" id="RHEA:43892"/>
        <dbReference type="Rhea" id="RHEA-COMP:14737"/>
        <dbReference type="Rhea" id="RHEA-COMP:14739"/>
        <dbReference type="ChEBI" id="CHEBI:29917"/>
        <dbReference type="ChEBI" id="CHEBI:35235"/>
        <dbReference type="ChEBI" id="CHEBI:57972"/>
        <dbReference type="ChEBI" id="CHEBI:64428"/>
        <dbReference type="EC" id="2.8.1.7"/>
    </reaction>
</comment>
<dbReference type="InterPro" id="IPR004316">
    <property type="entry name" value="SWEET_rpt"/>
</dbReference>
<dbReference type="GO" id="GO:0000139">
    <property type="term" value="C:Golgi membrane"/>
    <property type="evidence" value="ECO:0007669"/>
    <property type="project" value="UniProtKB-SubCell"/>
</dbReference>
<keyword evidence="7" id="KW-0813">Transport</keyword>
<evidence type="ECO:0000256" key="5">
    <source>
        <dbReference type="ARBA" id="ARBA00012239"/>
    </source>
</evidence>
<protein>
    <recommendedName>
        <fullName evidence="6">Sugar transporter SWEET1</fullName>
        <ecNumber evidence="5">2.8.1.7</ecNumber>
    </recommendedName>
</protein>
<keyword evidence="15" id="KW-0333">Golgi apparatus</keyword>
<feature type="transmembrane region" description="Helical" evidence="19">
    <location>
        <begin position="6"/>
        <end position="23"/>
    </location>
</feature>
<keyword evidence="12" id="KW-0677">Repeat</keyword>
<keyword evidence="14 19" id="KW-1133">Transmembrane helix</keyword>
<keyword evidence="8" id="KW-1003">Cell membrane</keyword>
<dbReference type="Pfam" id="PF00266">
    <property type="entry name" value="Aminotran_5"/>
    <property type="match status" value="1"/>
</dbReference>
<keyword evidence="22" id="KW-1185">Reference proteome</keyword>